<dbReference type="STRING" id="4577.A0A1D6ER42"/>
<comment type="similarity">
    <text evidence="1">Belongs to the RelA/SpoT family.</text>
</comment>
<dbReference type="SMART" id="SM00954">
    <property type="entry name" value="RelA_SpoT"/>
    <property type="match status" value="1"/>
</dbReference>
<keyword evidence="5" id="KW-0342">GTP-binding</keyword>
<dbReference type="SUPFAM" id="SSF81301">
    <property type="entry name" value="Nucleotidyltransferase"/>
    <property type="match status" value="1"/>
</dbReference>
<evidence type="ECO:0000256" key="7">
    <source>
        <dbReference type="SAM" id="MobiDB-lite"/>
    </source>
</evidence>
<dbReference type="SUPFAM" id="SSF109604">
    <property type="entry name" value="HD-domain/PDEase-like"/>
    <property type="match status" value="1"/>
</dbReference>
<evidence type="ECO:0000313" key="11">
    <source>
        <dbReference type="Proteomes" id="UP000007305"/>
    </source>
</evidence>
<dbReference type="GO" id="GO:0015969">
    <property type="term" value="P:guanosine tetraphosphate metabolic process"/>
    <property type="evidence" value="ECO:0007669"/>
    <property type="project" value="InterPro"/>
</dbReference>
<accession>A0A1D6ER42</accession>
<dbReference type="EMBL" id="CM007648">
    <property type="protein sequence ID" value="ONM22203.1"/>
    <property type="molecule type" value="Genomic_DNA"/>
</dbReference>
<proteinExistence type="inferred from homology"/>
<dbReference type="OrthoDB" id="430679at2759"/>
<dbReference type="Pfam" id="PF13328">
    <property type="entry name" value="HD_4"/>
    <property type="match status" value="1"/>
</dbReference>
<dbReference type="Gene3D" id="3.30.460.10">
    <property type="entry name" value="Beta Polymerase, domain 2"/>
    <property type="match status" value="1"/>
</dbReference>
<evidence type="ECO:0000256" key="3">
    <source>
        <dbReference type="ARBA" id="ARBA00022777"/>
    </source>
</evidence>
<dbReference type="GO" id="GO:0008728">
    <property type="term" value="F:GTP diphosphokinase activity"/>
    <property type="evidence" value="ECO:0007669"/>
    <property type="project" value="UniProtKB-EC"/>
</dbReference>
<dbReference type="PANTHER" id="PTHR21262:SF0">
    <property type="entry name" value="GTP DIPHOSPHOKINASE RSH3, CHLOROPLASTIC-RELATED"/>
    <property type="match status" value="1"/>
</dbReference>
<dbReference type="CDD" id="cd00077">
    <property type="entry name" value="HDc"/>
    <property type="match status" value="1"/>
</dbReference>
<dbReference type="OMA" id="AMNKERT"/>
<comment type="function">
    <text evidence="6">Probable ppGpp (guanosine 3'-diphosphate 5'-diphosphate) synthetase that may be involved in a rapid plant ppGpp-mediated response to pathogens and other stresses.</text>
</comment>
<dbReference type="AlphaFoldDB" id="A0A1D6ER42"/>
<reference evidence="10" key="3">
    <citation type="submission" date="2021-05" db="UniProtKB">
        <authorList>
            <consortium name="EnsemblPlants"/>
        </authorList>
    </citation>
    <scope>IDENTIFICATION</scope>
    <source>
        <strain evidence="10">cv. B73</strain>
    </source>
</reference>
<keyword evidence="5" id="KW-0547">Nucleotide-binding</keyword>
<dbReference type="ExpressionAtlas" id="A0A1D6ER42">
    <property type="expression patterns" value="baseline and differential"/>
</dbReference>
<keyword evidence="3 9" id="KW-0418">Kinase</keyword>
<evidence type="ECO:0000313" key="9">
    <source>
        <dbReference type="EMBL" id="ONM22203.1"/>
    </source>
</evidence>
<dbReference type="EnsemblPlants" id="Zm00001eb100250_T002">
    <property type="protein sequence ID" value="Zm00001eb100250_P002"/>
    <property type="gene ID" value="Zm00001eb100250"/>
</dbReference>
<evidence type="ECO:0000256" key="5">
    <source>
        <dbReference type="ARBA" id="ARBA00023134"/>
    </source>
</evidence>
<keyword evidence="3 9" id="KW-0808">Transferase</keyword>
<dbReference type="PROSITE" id="PS51831">
    <property type="entry name" value="HD"/>
    <property type="match status" value="1"/>
</dbReference>
<dbReference type="SMART" id="SM00471">
    <property type="entry name" value="HDc"/>
    <property type="match status" value="1"/>
</dbReference>
<keyword evidence="4" id="KW-0346">Stress response</keyword>
<dbReference type="RefSeq" id="XP_023157442.1">
    <property type="nucleotide sequence ID" value="XM_023301674.2"/>
</dbReference>
<dbReference type="Proteomes" id="UP000007305">
    <property type="component" value="Chromosome 2"/>
</dbReference>
<dbReference type="GO" id="GO:0016301">
    <property type="term" value="F:kinase activity"/>
    <property type="evidence" value="ECO:0007669"/>
    <property type="project" value="UniProtKB-KW"/>
</dbReference>
<dbReference type="InterPro" id="IPR007685">
    <property type="entry name" value="RelA_SpoT"/>
</dbReference>
<dbReference type="GO" id="GO:0009507">
    <property type="term" value="C:chloroplast"/>
    <property type="evidence" value="ECO:0000318"/>
    <property type="project" value="GO_Central"/>
</dbReference>
<dbReference type="FunFam" id="1.10.3210.10:FF:000001">
    <property type="entry name" value="GTP pyrophosphokinase RelA"/>
    <property type="match status" value="1"/>
</dbReference>
<evidence type="ECO:0000256" key="2">
    <source>
        <dbReference type="ARBA" id="ARBA00013251"/>
    </source>
</evidence>
<protein>
    <recommendedName>
        <fullName evidence="2">GTP diphosphokinase</fullName>
        <ecNumber evidence="2">2.7.6.5</ecNumber>
    </recommendedName>
</protein>
<organism evidence="9">
    <name type="scientific">Zea mays</name>
    <name type="common">Maize</name>
    <dbReference type="NCBI Taxonomy" id="4577"/>
    <lineage>
        <taxon>Eukaryota</taxon>
        <taxon>Viridiplantae</taxon>
        <taxon>Streptophyta</taxon>
        <taxon>Embryophyta</taxon>
        <taxon>Tracheophyta</taxon>
        <taxon>Spermatophyta</taxon>
        <taxon>Magnoliopsida</taxon>
        <taxon>Liliopsida</taxon>
        <taxon>Poales</taxon>
        <taxon>Poaceae</taxon>
        <taxon>PACMAD clade</taxon>
        <taxon>Panicoideae</taxon>
        <taxon>Andropogonodae</taxon>
        <taxon>Andropogoneae</taxon>
        <taxon>Tripsacinae</taxon>
        <taxon>Zea</taxon>
    </lineage>
</organism>
<dbReference type="GO" id="GO:0005525">
    <property type="term" value="F:GTP binding"/>
    <property type="evidence" value="ECO:0007669"/>
    <property type="project" value="UniProtKB-KW"/>
</dbReference>
<feature type="region of interest" description="Disordered" evidence="7">
    <location>
        <begin position="91"/>
        <end position="137"/>
    </location>
</feature>
<sequence>MSLPAISLYTSPPGAVYSSEFDPTSRGSSPCTTAALLPPAASHRLPSGGGGGGLSCLFSSPAAAAAPPRNPAHDDLGALWHDRSDDLSAAAGGGGYPYSHSHSSSPLKWRDPHHHHSPVSVFQGLSSSSPSRSPPASWLAARDRERLFAGFVRNALGSCVDYAPPTSPRPEVGAGELAFELDENLLEAGPACEPYARELLTSAQDCHRIFHEELVVRAFLEAEKAHRGQMRASGDPYLQHCVETAVLLAKIGANATVVSAGLLHDSIDDSFIDYDHIFHIFGAGVADLVEGVSKLSHLSKLARDNDTASRTVEADRLHTMLLAMADARAVLIKLADRLHNMKTLEALPWVKQQRFAKETREIFVPLANRLGIASWKEQLENLCFKYLNPEEHRELSSKLTESFDEELITSAVDKLDKGLRDAGVSYHNLSGRHKSVYSIHSKMLKKNLAMEEIHDIHGLRLVVDNEEDCYEALCVVHRLWPRVTGRFKDYISRPKLNGYRSLHTVVMGEGVHPLEVQIRTKEMHLQAEYGFAAHWRYKEGRTCRHSFVLQMVEWARWVLTWQCEAMDKERTASSLGSGDAASARPPCPFPLHSEDCPYSYTRQCNHDGPLFVILLEHDKMSVQEFPADSTVMDLMDRVGANSSRWSPYSIPVKEDLRPRVNREPICDPNRKLSMGDVVELTPALPRRSLSGYREEIQRMYDRGGFALSAQGGGSRRC</sequence>
<dbReference type="EC" id="2.7.6.5" evidence="2"/>
<dbReference type="InterPro" id="IPR006674">
    <property type="entry name" value="HD_domain"/>
</dbReference>
<dbReference type="CDD" id="cd05399">
    <property type="entry name" value="NT_Rel-Spo_like"/>
    <property type="match status" value="1"/>
</dbReference>
<dbReference type="PANTHER" id="PTHR21262">
    <property type="entry name" value="GUANOSINE-3',5'-BIS DIPHOSPHATE 3'-PYROPHOSPHOHYDROLASE"/>
    <property type="match status" value="1"/>
</dbReference>
<dbReference type="FunFam" id="3.30.460.10:FF:000001">
    <property type="entry name" value="GTP pyrophosphokinase RelA"/>
    <property type="match status" value="1"/>
</dbReference>
<dbReference type="Pfam" id="PF04607">
    <property type="entry name" value="RelA_SpoT"/>
    <property type="match status" value="1"/>
</dbReference>
<dbReference type="InterPro" id="IPR003607">
    <property type="entry name" value="HD/PDEase_dom"/>
</dbReference>
<reference evidence="10" key="2">
    <citation type="submission" date="2019-07" db="EMBL/GenBank/DDBJ databases">
        <authorList>
            <person name="Seetharam A."/>
            <person name="Woodhouse M."/>
            <person name="Cannon E."/>
        </authorList>
    </citation>
    <scope>NUCLEOTIDE SEQUENCE [LARGE SCALE GENOMIC DNA]</scope>
    <source>
        <strain evidence="10">cv. B73</strain>
    </source>
</reference>
<keyword evidence="11" id="KW-1185">Reference proteome</keyword>
<dbReference type="InterPro" id="IPR043519">
    <property type="entry name" value="NT_sf"/>
</dbReference>
<feature type="compositionally biased region" description="Low complexity" evidence="7">
    <location>
        <begin position="97"/>
        <end position="106"/>
    </location>
</feature>
<feature type="compositionally biased region" description="Low complexity" evidence="7">
    <location>
        <begin position="126"/>
        <end position="137"/>
    </location>
</feature>
<gene>
    <name evidence="10" type="primary">LOC109944053</name>
    <name evidence="9" type="ORF">ZEAMMB73_Zm00001d005826</name>
</gene>
<name>A0A1D6ER42_MAIZE</name>
<dbReference type="Gramene" id="Zm00001eb100250_T003">
    <property type="protein sequence ID" value="Zm00001eb100250_P003"/>
    <property type="gene ID" value="Zm00001eb100250"/>
</dbReference>
<dbReference type="Gene3D" id="1.10.3210.10">
    <property type="entry name" value="Hypothetical protein af1432"/>
    <property type="match status" value="1"/>
</dbReference>
<dbReference type="Gramene" id="Zm00001eb100250_T002">
    <property type="protein sequence ID" value="Zm00001eb100250_P002"/>
    <property type="gene ID" value="Zm00001eb100250"/>
</dbReference>
<dbReference type="GeneID" id="109944053"/>
<dbReference type="EnsemblPlants" id="Zm00001eb100250_T003">
    <property type="protein sequence ID" value="Zm00001eb100250_P003"/>
    <property type="gene ID" value="Zm00001eb100250"/>
</dbReference>
<evidence type="ECO:0000256" key="1">
    <source>
        <dbReference type="ARBA" id="ARBA00007476"/>
    </source>
</evidence>
<feature type="domain" description="HD" evidence="8">
    <location>
        <begin position="237"/>
        <end position="341"/>
    </location>
</feature>
<evidence type="ECO:0000256" key="4">
    <source>
        <dbReference type="ARBA" id="ARBA00023016"/>
    </source>
</evidence>
<accession>A0A3L6G428</accession>
<evidence type="ECO:0000256" key="6">
    <source>
        <dbReference type="ARBA" id="ARBA00056217"/>
    </source>
</evidence>
<evidence type="ECO:0000259" key="8">
    <source>
        <dbReference type="PROSITE" id="PS51831"/>
    </source>
</evidence>
<dbReference type="RefSeq" id="XP_020404096.1">
    <property type="nucleotide sequence ID" value="XM_020548507.3"/>
</dbReference>
<reference evidence="9 11" key="1">
    <citation type="submission" date="2015-12" db="EMBL/GenBank/DDBJ databases">
        <title>Update maize B73 reference genome by single molecule sequencing technologies.</title>
        <authorList>
            <consortium name="Maize Genome Sequencing Project"/>
            <person name="Ware D."/>
        </authorList>
    </citation>
    <scope>NUCLEOTIDE SEQUENCE [LARGE SCALE GENOMIC DNA]</scope>
    <source>
        <strain evidence="11">cv. B73</strain>
        <tissue evidence="9">Seedling</tissue>
    </source>
</reference>
<evidence type="ECO:0000313" key="10">
    <source>
        <dbReference type="EnsemblPlants" id="Zm00001eb100250_P002"/>
    </source>
</evidence>
<dbReference type="SMR" id="A0A1D6ER42"/>